<dbReference type="EMBL" id="CM042043">
    <property type="protein sequence ID" value="KAI3693535.1"/>
    <property type="molecule type" value="Genomic_DNA"/>
</dbReference>
<keyword evidence="2" id="KW-1185">Reference proteome</keyword>
<protein>
    <submittedName>
        <fullName evidence="1">Uncharacterized protein</fullName>
    </submittedName>
</protein>
<evidence type="ECO:0000313" key="1">
    <source>
        <dbReference type="EMBL" id="KAI3693535.1"/>
    </source>
</evidence>
<name>A0ACB8ZBQ0_9ASTR</name>
<reference evidence="2" key="1">
    <citation type="journal article" date="2022" name="Mol. Ecol. Resour.">
        <title>The genomes of chicory, endive, great burdock and yacon provide insights into Asteraceae palaeo-polyploidization history and plant inulin production.</title>
        <authorList>
            <person name="Fan W."/>
            <person name="Wang S."/>
            <person name="Wang H."/>
            <person name="Wang A."/>
            <person name="Jiang F."/>
            <person name="Liu H."/>
            <person name="Zhao H."/>
            <person name="Xu D."/>
            <person name="Zhang Y."/>
        </authorList>
    </citation>
    <scope>NUCLEOTIDE SEQUENCE [LARGE SCALE GENOMIC DNA]</scope>
    <source>
        <strain evidence="2">cv. Yunnan</strain>
    </source>
</reference>
<evidence type="ECO:0000313" key="2">
    <source>
        <dbReference type="Proteomes" id="UP001056120"/>
    </source>
</evidence>
<accession>A0ACB8ZBQ0</accession>
<dbReference type="Proteomes" id="UP001056120">
    <property type="component" value="Linkage Group LG26"/>
</dbReference>
<proteinExistence type="predicted"/>
<gene>
    <name evidence="1" type="ORF">L1987_76479</name>
</gene>
<sequence>MLEKNIPAIRAHIERKINKEFGDWLVEIRTLGQVAIGQASAGRQREEELRIRQRQAEEQSRLSVRDTVYALEEDDDGYFTGNDGNDAVTVELRMLL</sequence>
<reference evidence="1 2" key="2">
    <citation type="journal article" date="2022" name="Mol. Ecol. Resour.">
        <title>The genomes of chicory, endive, great burdock and yacon provide insights into Asteraceae paleo-polyploidization history and plant inulin production.</title>
        <authorList>
            <person name="Fan W."/>
            <person name="Wang S."/>
            <person name="Wang H."/>
            <person name="Wang A."/>
            <person name="Jiang F."/>
            <person name="Liu H."/>
            <person name="Zhao H."/>
            <person name="Xu D."/>
            <person name="Zhang Y."/>
        </authorList>
    </citation>
    <scope>NUCLEOTIDE SEQUENCE [LARGE SCALE GENOMIC DNA]</scope>
    <source>
        <strain evidence="2">cv. Yunnan</strain>
        <tissue evidence="1">Leaves</tissue>
    </source>
</reference>
<organism evidence="1 2">
    <name type="scientific">Smallanthus sonchifolius</name>
    <dbReference type="NCBI Taxonomy" id="185202"/>
    <lineage>
        <taxon>Eukaryota</taxon>
        <taxon>Viridiplantae</taxon>
        <taxon>Streptophyta</taxon>
        <taxon>Embryophyta</taxon>
        <taxon>Tracheophyta</taxon>
        <taxon>Spermatophyta</taxon>
        <taxon>Magnoliopsida</taxon>
        <taxon>eudicotyledons</taxon>
        <taxon>Gunneridae</taxon>
        <taxon>Pentapetalae</taxon>
        <taxon>asterids</taxon>
        <taxon>campanulids</taxon>
        <taxon>Asterales</taxon>
        <taxon>Asteraceae</taxon>
        <taxon>Asteroideae</taxon>
        <taxon>Heliantheae alliance</taxon>
        <taxon>Millerieae</taxon>
        <taxon>Smallanthus</taxon>
    </lineage>
</organism>
<comment type="caution">
    <text evidence="1">The sequence shown here is derived from an EMBL/GenBank/DDBJ whole genome shotgun (WGS) entry which is preliminary data.</text>
</comment>